<reference evidence="1 2" key="1">
    <citation type="submission" date="2014-02" db="EMBL/GenBank/DDBJ databases">
        <authorList>
            <person name="Sears C."/>
            <person name="Carroll K."/>
            <person name="Sack B.R."/>
            <person name="Qadri F."/>
            <person name="Myers L.L."/>
            <person name="Chung G.-T."/>
            <person name="Escheverria P."/>
            <person name="Fraser C.M."/>
            <person name="Sadzewicz L."/>
            <person name="Shefchek K.A."/>
            <person name="Tallon L."/>
            <person name="Das S.P."/>
            <person name="Daugherty S."/>
            <person name="Mongodin E.F."/>
        </authorList>
    </citation>
    <scope>NUCLEOTIDE SEQUENCE [LARGE SCALE GENOMIC DNA]</scope>
    <source>
        <strain evidence="1 2">2-F-2 #4</strain>
    </source>
</reference>
<accession>A0A015Y5Z3</accession>
<dbReference type="RefSeq" id="WP_032571854.1">
    <property type="nucleotide sequence ID" value="NZ_JGDM01000170.1"/>
</dbReference>
<evidence type="ECO:0000313" key="2">
    <source>
        <dbReference type="Proteomes" id="UP000022272"/>
    </source>
</evidence>
<protein>
    <submittedName>
        <fullName evidence="1">Uncharacterized protein</fullName>
    </submittedName>
</protein>
<proteinExistence type="predicted"/>
<dbReference type="Proteomes" id="UP000022272">
    <property type="component" value="Unassembled WGS sequence"/>
</dbReference>
<feature type="non-terminal residue" evidence="1">
    <location>
        <position position="149"/>
    </location>
</feature>
<evidence type="ECO:0000313" key="1">
    <source>
        <dbReference type="EMBL" id="EXZ41880.1"/>
    </source>
</evidence>
<sequence length="149" mass="17984">MEDKFKIVSVSGFCATGSSAIFDLLLEFSNTESFPYEFRLLKDPDGIIDLYNSLFDRWDDLNVDIALRRFDKYVEVLGRKNRCYLPLSYNYDELLGHKFYQAISRFKKNLNIKSWQGTWPYHWHEYSSFKWFVYRCLARLKKEQYLYSS</sequence>
<name>A0A015Y5Z3_BACFG</name>
<dbReference type="EMBL" id="JGDM01000170">
    <property type="protein sequence ID" value="EXZ41880.1"/>
    <property type="molecule type" value="Genomic_DNA"/>
</dbReference>
<organism evidence="1 2">
    <name type="scientific">Bacteroides fragilis str. 2-F-2 #4</name>
    <dbReference type="NCBI Taxonomy" id="1339280"/>
    <lineage>
        <taxon>Bacteria</taxon>
        <taxon>Pseudomonadati</taxon>
        <taxon>Bacteroidota</taxon>
        <taxon>Bacteroidia</taxon>
        <taxon>Bacteroidales</taxon>
        <taxon>Bacteroidaceae</taxon>
        <taxon>Bacteroides</taxon>
    </lineage>
</organism>
<comment type="caution">
    <text evidence="1">The sequence shown here is derived from an EMBL/GenBank/DDBJ whole genome shotgun (WGS) entry which is preliminary data.</text>
</comment>
<dbReference type="AlphaFoldDB" id="A0A015Y5Z3"/>
<gene>
    <name evidence="1" type="ORF">M076_5010</name>
</gene>